<gene>
    <name evidence="1" type="ORF">Amon02_001163800</name>
</gene>
<evidence type="ECO:0000313" key="2">
    <source>
        <dbReference type="Proteomes" id="UP001165064"/>
    </source>
</evidence>
<dbReference type="Proteomes" id="UP001165064">
    <property type="component" value="Unassembled WGS sequence"/>
</dbReference>
<dbReference type="EMBL" id="BSXS01012781">
    <property type="protein sequence ID" value="GMF03002.1"/>
    <property type="molecule type" value="Genomic_DNA"/>
</dbReference>
<comment type="caution">
    <text evidence="1">The sequence shown here is derived from an EMBL/GenBank/DDBJ whole genome shotgun (WGS) entry which is preliminary data.</text>
</comment>
<proteinExistence type="predicted"/>
<keyword evidence="2" id="KW-1185">Reference proteome</keyword>
<name>A0ACB5U6B8_AMBMO</name>
<reference evidence="1" key="1">
    <citation type="submission" date="2023-04" db="EMBL/GenBank/DDBJ databases">
        <title>Ambrosiozyma monospora NBRC 10751.</title>
        <authorList>
            <person name="Ichikawa N."/>
            <person name="Sato H."/>
            <person name="Tonouchi N."/>
        </authorList>
    </citation>
    <scope>NUCLEOTIDE SEQUENCE</scope>
    <source>
        <strain evidence="1">NBRC 10751</strain>
    </source>
</reference>
<sequence length="336" mass="37402">MPSPGSSSLSTPVHPVDQLIALFSQNHHQVSHRSIPITSFSTNKPLLDQLKNYVLRNYNQPRFLLSILASTLGIYILLPTIWPYSAESKHKMLSSKRPDKYTTGLINVTVDCFANSTLQSLASIPLLNNYLNEMIELDMKLTNPGVKNNSDPSIPLKPSQIPLHVALMELLSKLQETVYTSRVVSVWEFLHVIEDIHQSRISRNQHDAQELLQLILETLEKEYLKLSRLAADIPPSLPNNTATAPLSTESTSTPTSTSSDELSTGNEKTTIPKFPFAAELSSSLRCLKCGHSSSANYDHMMILSLNTPQDSSIDLETLLKRTETVHARFEDPECGP</sequence>
<organism evidence="1 2">
    <name type="scientific">Ambrosiozyma monospora</name>
    <name type="common">Yeast</name>
    <name type="synonym">Endomycopsis monosporus</name>
    <dbReference type="NCBI Taxonomy" id="43982"/>
    <lineage>
        <taxon>Eukaryota</taxon>
        <taxon>Fungi</taxon>
        <taxon>Dikarya</taxon>
        <taxon>Ascomycota</taxon>
        <taxon>Saccharomycotina</taxon>
        <taxon>Pichiomycetes</taxon>
        <taxon>Pichiales</taxon>
        <taxon>Pichiaceae</taxon>
        <taxon>Ambrosiozyma</taxon>
    </lineage>
</organism>
<protein>
    <submittedName>
        <fullName evidence="1">Unnamed protein product</fullName>
    </submittedName>
</protein>
<accession>A0ACB5U6B8</accession>
<evidence type="ECO:0000313" key="1">
    <source>
        <dbReference type="EMBL" id="GMF03002.1"/>
    </source>
</evidence>